<feature type="region of interest" description="Disordered" evidence="3">
    <location>
        <begin position="120"/>
        <end position="150"/>
    </location>
</feature>
<evidence type="ECO:0000256" key="3">
    <source>
        <dbReference type="SAM" id="MobiDB-lite"/>
    </source>
</evidence>
<dbReference type="SMART" id="SM00448">
    <property type="entry name" value="REC"/>
    <property type="match status" value="1"/>
</dbReference>
<reference evidence="5" key="1">
    <citation type="submission" date="2021-06" db="EMBL/GenBank/DDBJ databases">
        <title>Complete genome sequence of Nocardioides sp. G188.</title>
        <authorList>
            <person name="Im W.-T."/>
        </authorList>
    </citation>
    <scope>NUCLEOTIDE SEQUENCE</scope>
    <source>
        <strain evidence="5">G188</strain>
    </source>
</reference>
<dbReference type="GO" id="GO:0000156">
    <property type="term" value="F:phosphorelay response regulator activity"/>
    <property type="evidence" value="ECO:0007669"/>
    <property type="project" value="TreeGrafter"/>
</dbReference>
<organism evidence="5 6">
    <name type="scientific">Nocardioides panacis</name>
    <dbReference type="NCBI Taxonomy" id="2849501"/>
    <lineage>
        <taxon>Bacteria</taxon>
        <taxon>Bacillati</taxon>
        <taxon>Actinomycetota</taxon>
        <taxon>Actinomycetes</taxon>
        <taxon>Propionibacteriales</taxon>
        <taxon>Nocardioidaceae</taxon>
        <taxon>Nocardioides</taxon>
    </lineage>
</organism>
<protein>
    <submittedName>
        <fullName evidence="5">Response regulator</fullName>
    </submittedName>
</protein>
<dbReference type="AlphaFoldDB" id="A0A975Y1X4"/>
<dbReference type="KEGG" id="nps:KRR39_09685"/>
<evidence type="ECO:0000313" key="6">
    <source>
        <dbReference type="Proteomes" id="UP000683575"/>
    </source>
</evidence>
<sequence length="150" mass="16430">MQVLLVEDEPFLADTLERGLSDHGYSVDVARTGDQGLALALGRPYRGILLDVMLPGMRGDEVLHELRAREIRTPVILLTAEDGEYDRARALHEGADDFLAKPFSFVALLDRLGVLTAGGGDIQKSRRKGDTPIMENKRNSQASGESRDSP</sequence>
<dbReference type="PANTHER" id="PTHR48111:SF76">
    <property type="entry name" value="TWO-COMPONENT RESPONSE REGULATOR"/>
    <property type="match status" value="1"/>
</dbReference>
<evidence type="ECO:0000259" key="4">
    <source>
        <dbReference type="PROSITE" id="PS50110"/>
    </source>
</evidence>
<dbReference type="Proteomes" id="UP000683575">
    <property type="component" value="Chromosome"/>
</dbReference>
<keyword evidence="6" id="KW-1185">Reference proteome</keyword>
<dbReference type="GO" id="GO:0032993">
    <property type="term" value="C:protein-DNA complex"/>
    <property type="evidence" value="ECO:0007669"/>
    <property type="project" value="TreeGrafter"/>
</dbReference>
<keyword evidence="1" id="KW-0238">DNA-binding</keyword>
<dbReference type="GO" id="GO:0005829">
    <property type="term" value="C:cytosol"/>
    <property type="evidence" value="ECO:0007669"/>
    <property type="project" value="TreeGrafter"/>
</dbReference>
<dbReference type="RefSeq" id="WP_216941814.1">
    <property type="nucleotide sequence ID" value="NZ_CP077062.1"/>
</dbReference>
<dbReference type="GO" id="GO:0000976">
    <property type="term" value="F:transcription cis-regulatory region binding"/>
    <property type="evidence" value="ECO:0007669"/>
    <property type="project" value="TreeGrafter"/>
</dbReference>
<evidence type="ECO:0000256" key="1">
    <source>
        <dbReference type="ARBA" id="ARBA00023125"/>
    </source>
</evidence>
<feature type="modified residue" description="4-aspartylphosphate" evidence="2">
    <location>
        <position position="51"/>
    </location>
</feature>
<dbReference type="InterPro" id="IPR039420">
    <property type="entry name" value="WalR-like"/>
</dbReference>
<keyword evidence="2" id="KW-0597">Phosphoprotein</keyword>
<proteinExistence type="predicted"/>
<evidence type="ECO:0000256" key="2">
    <source>
        <dbReference type="PROSITE-ProRule" id="PRU00169"/>
    </source>
</evidence>
<name>A0A975Y1X4_9ACTN</name>
<evidence type="ECO:0000313" key="5">
    <source>
        <dbReference type="EMBL" id="QWZ09968.1"/>
    </source>
</evidence>
<dbReference type="PROSITE" id="PS50110">
    <property type="entry name" value="RESPONSE_REGULATORY"/>
    <property type="match status" value="1"/>
</dbReference>
<accession>A0A975Y1X4</accession>
<feature type="domain" description="Response regulatory" evidence="4">
    <location>
        <begin position="2"/>
        <end position="116"/>
    </location>
</feature>
<gene>
    <name evidence="5" type="ORF">KRR39_09685</name>
</gene>
<dbReference type="Pfam" id="PF00072">
    <property type="entry name" value="Response_reg"/>
    <property type="match status" value="1"/>
</dbReference>
<dbReference type="EMBL" id="CP077062">
    <property type="protein sequence ID" value="QWZ09968.1"/>
    <property type="molecule type" value="Genomic_DNA"/>
</dbReference>
<dbReference type="InterPro" id="IPR001789">
    <property type="entry name" value="Sig_transdc_resp-reg_receiver"/>
</dbReference>
<dbReference type="PANTHER" id="PTHR48111">
    <property type="entry name" value="REGULATOR OF RPOS"/>
    <property type="match status" value="1"/>
</dbReference>
<dbReference type="GO" id="GO:0006355">
    <property type="term" value="P:regulation of DNA-templated transcription"/>
    <property type="evidence" value="ECO:0007669"/>
    <property type="project" value="TreeGrafter"/>
</dbReference>